<keyword evidence="6" id="KW-0255">Endonuclease</keyword>
<evidence type="ECO:0000256" key="5">
    <source>
        <dbReference type="ARBA" id="ARBA00022723"/>
    </source>
</evidence>
<evidence type="ECO:0000256" key="10">
    <source>
        <dbReference type="ARBA" id="ARBA00023239"/>
    </source>
</evidence>
<dbReference type="GO" id="GO:0046872">
    <property type="term" value="F:metal ion binding"/>
    <property type="evidence" value="ECO:0007669"/>
    <property type="project" value="UniProtKB-KW"/>
</dbReference>
<protein>
    <submittedName>
        <fullName evidence="13">Uncharacterized protein</fullName>
    </submittedName>
</protein>
<keyword evidence="5" id="KW-0479">Metal-binding</keyword>
<dbReference type="PANTHER" id="PTHR12439:SF11">
    <property type="entry name" value="URIDYLATE-SPECIFIC ENDORIBONUCLEASE"/>
    <property type="match status" value="1"/>
</dbReference>
<keyword evidence="8" id="KW-0694">RNA-binding</keyword>
<dbReference type="CDD" id="cd21159">
    <property type="entry name" value="XendoU"/>
    <property type="match status" value="1"/>
</dbReference>
<dbReference type="InterPro" id="IPR018998">
    <property type="entry name" value="EndoU_C"/>
</dbReference>
<evidence type="ECO:0000313" key="14">
    <source>
        <dbReference type="Proteomes" id="UP000053051"/>
    </source>
</evidence>
<keyword evidence="4" id="KW-0540">Nuclease</keyword>
<evidence type="ECO:0000256" key="9">
    <source>
        <dbReference type="ARBA" id="ARBA00023211"/>
    </source>
</evidence>
<evidence type="ECO:0000256" key="8">
    <source>
        <dbReference type="ARBA" id="ARBA00022884"/>
    </source>
</evidence>
<dbReference type="InterPro" id="IPR037227">
    <property type="entry name" value="EndoU-like"/>
</dbReference>
<gene>
    <name evidence="13" type="ORF">RINTHH_18390</name>
</gene>
<keyword evidence="9" id="KW-0464">Manganese</keyword>
<proteinExistence type="inferred from homology"/>
<dbReference type="SUPFAM" id="SSF74853">
    <property type="entry name" value="Lamin A/C globular tail domain"/>
    <property type="match status" value="1"/>
</dbReference>
<dbReference type="GO" id="GO:0016829">
    <property type="term" value="F:lyase activity"/>
    <property type="evidence" value="ECO:0007669"/>
    <property type="project" value="UniProtKB-KW"/>
</dbReference>
<dbReference type="PANTHER" id="PTHR12439">
    <property type="entry name" value="PLACENTAL PROTEIN 11-RELATED"/>
    <property type="match status" value="1"/>
</dbReference>
<dbReference type="InterPro" id="IPR039787">
    <property type="entry name" value="ENDOU"/>
</dbReference>
<sequence length="459" mass="52300">MSEEFADDRDIYQLIWDNDENGFSVSPCSDKGTWEDKNADILLDEQVKADGRREIDLATRPLFHRVNEIKLFNTNATYVSFINLLDNYTVRSLDPEFTNQEEAAEQHKFLSLILQTKPIQITLKYINDVFGENLSDKQFYQKLYSLWFELYTNYYKGKSVDYCSGFEHVFVGEGKYNIRVGSKNENLGKISGYHSWVKFYLDEKNQRVNYLGYKYDLKGDDGPNNPNVVTLQQLQNIINIRGEVIAQLFKSKGGFFVGSSPECEIAMATLAFYESIHGRIRDKKRININGANYNIVLYRNINPNGSRGDFIRSFFPIFLGLDGYNNQRQKSTSQTFTSPPVVKPIDKSLINNGAIVITSALPNPKGLDDGKEWVKLGNNTNNTVNLDGWYLFDKLGRYQALTGIIAAKGAKQFYIQSSHSSGIQLFNKSGLILLRDNQSHLIAGVKYSRANPGEIIKFE</sequence>
<dbReference type="OrthoDB" id="291334at2"/>
<dbReference type="InterPro" id="IPR036415">
    <property type="entry name" value="Lamin_tail_dom_sf"/>
</dbReference>
<accession>M1WTB9</accession>
<dbReference type="AlphaFoldDB" id="M1WTB9"/>
<dbReference type="STRING" id="1165094.RINTHH_18390"/>
<dbReference type="Pfam" id="PF09412">
    <property type="entry name" value="XendoU"/>
    <property type="match status" value="1"/>
</dbReference>
<feature type="domain" description="EndoU" evidence="12">
    <location>
        <begin position="4"/>
        <end position="320"/>
    </location>
</feature>
<evidence type="ECO:0000256" key="7">
    <source>
        <dbReference type="ARBA" id="ARBA00022801"/>
    </source>
</evidence>
<dbReference type="EMBL" id="CAIY01000073">
    <property type="protein sequence ID" value="CCH67994.1"/>
    <property type="molecule type" value="Genomic_DNA"/>
</dbReference>
<evidence type="ECO:0000256" key="4">
    <source>
        <dbReference type="ARBA" id="ARBA00022722"/>
    </source>
</evidence>
<reference evidence="13 14" key="1">
    <citation type="submission" date="2012-05" db="EMBL/GenBank/DDBJ databases">
        <authorList>
            <person name="Hilton J."/>
        </authorList>
    </citation>
    <scope>NUCLEOTIDE SEQUENCE [LARGE SCALE GENOMIC DNA]</scope>
    <source>
        <strain evidence="13 14">HH01</strain>
    </source>
</reference>
<dbReference type="GO" id="GO:0003723">
    <property type="term" value="F:RNA binding"/>
    <property type="evidence" value="ECO:0007669"/>
    <property type="project" value="UniProtKB-KW"/>
</dbReference>
<dbReference type="SUPFAM" id="SSF142877">
    <property type="entry name" value="EndoU-like"/>
    <property type="match status" value="1"/>
</dbReference>
<keyword evidence="14" id="KW-1185">Reference proteome</keyword>
<evidence type="ECO:0000313" key="13">
    <source>
        <dbReference type="EMBL" id="CCH67994.1"/>
    </source>
</evidence>
<dbReference type="PROSITE" id="PS51959">
    <property type="entry name" value="ENDOU"/>
    <property type="match status" value="1"/>
</dbReference>
<evidence type="ECO:0000256" key="2">
    <source>
        <dbReference type="ARBA" id="ARBA00010168"/>
    </source>
</evidence>
<dbReference type="GO" id="GO:0004521">
    <property type="term" value="F:RNA endonuclease activity"/>
    <property type="evidence" value="ECO:0007669"/>
    <property type="project" value="InterPro"/>
</dbReference>
<dbReference type="Pfam" id="PF00932">
    <property type="entry name" value="LTD"/>
    <property type="match status" value="1"/>
</dbReference>
<evidence type="ECO:0000259" key="12">
    <source>
        <dbReference type="PROSITE" id="PS51959"/>
    </source>
</evidence>
<comment type="similarity">
    <text evidence="2">Belongs to the ENDOU family.</text>
</comment>
<evidence type="ECO:0000256" key="1">
    <source>
        <dbReference type="ARBA" id="ARBA00001936"/>
    </source>
</evidence>
<keyword evidence="10" id="KW-0456">Lyase</keyword>
<keyword evidence="7" id="KW-0378">Hydrolase</keyword>
<evidence type="ECO:0000259" key="11">
    <source>
        <dbReference type="PROSITE" id="PS51841"/>
    </source>
</evidence>
<dbReference type="RefSeq" id="WP_008235224.1">
    <property type="nucleotide sequence ID" value="NZ_CAIY01000073.1"/>
</dbReference>
<dbReference type="InterPro" id="IPR001322">
    <property type="entry name" value="Lamin_tail_dom"/>
</dbReference>
<comment type="cofactor">
    <cofactor evidence="1">
        <name>Mn(2+)</name>
        <dbReference type="ChEBI" id="CHEBI:29035"/>
    </cofactor>
</comment>
<dbReference type="Proteomes" id="UP000053051">
    <property type="component" value="Unassembled WGS sequence"/>
</dbReference>
<dbReference type="PROSITE" id="PS51841">
    <property type="entry name" value="LTD"/>
    <property type="match status" value="1"/>
</dbReference>
<dbReference type="GO" id="GO:0016787">
    <property type="term" value="F:hydrolase activity"/>
    <property type="evidence" value="ECO:0007669"/>
    <property type="project" value="UniProtKB-KW"/>
</dbReference>
<evidence type="ECO:0000256" key="6">
    <source>
        <dbReference type="ARBA" id="ARBA00022759"/>
    </source>
</evidence>
<comment type="caution">
    <text evidence="13">The sequence shown here is derived from an EMBL/GenBank/DDBJ whole genome shotgun (WGS) entry which is preliminary data.</text>
</comment>
<reference evidence="14" key="2">
    <citation type="submission" date="2016-01" db="EMBL/GenBank/DDBJ databases">
        <title>Diatom-associated endosymboitic cyanobacterium lacks core nitrogen metabolism enzymes.</title>
        <authorList>
            <person name="Hilton J.A."/>
            <person name="Foster R.A."/>
            <person name="Tripp H.J."/>
            <person name="Carter B.J."/>
            <person name="Zehr J.P."/>
            <person name="Villareal T.A."/>
        </authorList>
    </citation>
    <scope>NUCLEOTIDE SEQUENCE [LARGE SCALE GENOMIC DNA]</scope>
    <source>
        <strain evidence="14">HH01</strain>
    </source>
</reference>
<comment type="subunit">
    <text evidence="3">Monomer.</text>
</comment>
<evidence type="ECO:0000256" key="3">
    <source>
        <dbReference type="ARBA" id="ARBA00011245"/>
    </source>
</evidence>
<name>M1WTB9_9NOST</name>
<organism evidence="13 14">
    <name type="scientific">Richelia intracellularis HH01</name>
    <dbReference type="NCBI Taxonomy" id="1165094"/>
    <lineage>
        <taxon>Bacteria</taxon>
        <taxon>Bacillati</taxon>
        <taxon>Cyanobacteriota</taxon>
        <taxon>Cyanophyceae</taxon>
        <taxon>Nostocales</taxon>
        <taxon>Nostocaceae</taxon>
        <taxon>Richelia</taxon>
    </lineage>
</organism>
<feature type="domain" description="LTD" evidence="11">
    <location>
        <begin position="332"/>
        <end position="449"/>
    </location>
</feature>